<keyword evidence="2" id="KW-1185">Reference proteome</keyword>
<sequence length="742" mass="81671">MKKKKGSTLITVVAIFAILTTVGVSVLALTTSSYKSRIIESKRIENLYSTESGLDIAYAITGKVVEQSSRAGNDSVSNFISNQLNGQIASEKVKMQSSNVCDYPRTDNERKSRLLKDDYSINVDEVKKVLDNKFLEAFNNVIRNELRYCLEHKVYINNYSATVDKYTAVTFTENKNPDFTAEVKGIDDTNAQNDTNPTKFSLKIISSYEEDSNTGNHQRQIEANYKITPKYLGGYGLKTNKAAVGVNPVIQRAIAADGDLNVKNTGDFIVNGQIFIKGNDYESVGSIAYYKYKGGISIDNSTARLNGEVVTSKTLNLINNATSNIPNLYANNIYVGNTEGNTSNSNNLQISYAVLDNDLAINSTNSTVTINNGLYAISDISDNSDILHSADKLAAKERSSSSIIVNSNDDSSSILVNGEAYIMGTAYINTSGVNGSYQTGESVAVKGYYNAYTTMLPREENSGYYYSYYPPLQLIDKDKITVFDKSAHFYDYYNTKISNGESVNITKQIQLPENGGTKSIGAYISRGKLYNSTFKPENTADVVKKQKEFARKVYEMGNSNLDEDEIINAYTKGKVIKTVDLEVKLTADKDYISSNSDPNTVIINSDPSKKIFVKNGSYNVGNTSSDIVINKSDIKGIIVTAGDVYLSGDVNFTGTIISKKSVNVDNSLSGQGNTHITYDADYIQQTIIDPKYSSKFNGLFDSTDTVSDQIKEASSEITYSDEVVNAIDPKKYIDKGVWKIIR</sequence>
<dbReference type="EMBL" id="BMBA01000003">
    <property type="protein sequence ID" value="GFZ32511.1"/>
    <property type="molecule type" value="Genomic_DNA"/>
</dbReference>
<protein>
    <recommendedName>
        <fullName evidence="3">DUF2572 family protein</fullName>
    </recommendedName>
</protein>
<accession>A0ABQ1ECX3</accession>
<name>A0ABQ1ECX3_9CLOT</name>
<gene>
    <name evidence="1" type="ORF">CSC2_30370</name>
</gene>
<proteinExistence type="predicted"/>
<comment type="caution">
    <text evidence="1">The sequence shown here is derived from an EMBL/GenBank/DDBJ whole genome shotgun (WGS) entry which is preliminary data.</text>
</comment>
<evidence type="ECO:0000313" key="2">
    <source>
        <dbReference type="Proteomes" id="UP000663802"/>
    </source>
</evidence>
<evidence type="ECO:0000313" key="1">
    <source>
        <dbReference type="EMBL" id="GFZ32511.1"/>
    </source>
</evidence>
<dbReference type="Proteomes" id="UP000663802">
    <property type="component" value="Unassembled WGS sequence"/>
</dbReference>
<organism evidence="1 2">
    <name type="scientific">Clostridium zeae</name>
    <dbReference type="NCBI Taxonomy" id="2759022"/>
    <lineage>
        <taxon>Bacteria</taxon>
        <taxon>Bacillati</taxon>
        <taxon>Bacillota</taxon>
        <taxon>Clostridia</taxon>
        <taxon>Eubacteriales</taxon>
        <taxon>Clostridiaceae</taxon>
        <taxon>Clostridium</taxon>
    </lineage>
</organism>
<reference evidence="1 2" key="1">
    <citation type="journal article" date="2021" name="Int. J. Syst. Evol. Microbiol.">
        <title>Clostridium zeae sp. nov., isolated from corn silage.</title>
        <authorList>
            <person name="Kobayashi H."/>
            <person name="Tanizawa Y."/>
            <person name="Yagura M."/>
            <person name="Sakamoto M."/>
            <person name="Ohkuma M."/>
            <person name="Tohno M."/>
        </authorList>
    </citation>
    <scope>NUCLEOTIDE SEQUENCE [LARGE SCALE GENOMIC DNA]</scope>
    <source>
        <strain evidence="1 2">CSC2</strain>
    </source>
</reference>
<dbReference type="RefSeq" id="WP_206870801.1">
    <property type="nucleotide sequence ID" value="NZ_BMBA01000003.1"/>
</dbReference>
<evidence type="ECO:0008006" key="3">
    <source>
        <dbReference type="Google" id="ProtNLM"/>
    </source>
</evidence>